<keyword evidence="5 8" id="KW-0808">Transferase</keyword>
<dbReference type="HAMAP" id="MF_00182">
    <property type="entry name" value="Formyl_trans"/>
    <property type="match status" value="1"/>
</dbReference>
<feature type="domain" description="Formyl transferase N-terminal" evidence="9">
    <location>
        <begin position="5"/>
        <end position="181"/>
    </location>
</feature>
<dbReference type="OrthoDB" id="9802815at2"/>
<organism evidence="11 12">
    <name type="scientific">Flavobacterium aurantiibacter</name>
    <dbReference type="NCBI Taxonomy" id="2023067"/>
    <lineage>
        <taxon>Bacteria</taxon>
        <taxon>Pseudomonadati</taxon>
        <taxon>Bacteroidota</taxon>
        <taxon>Flavobacteriia</taxon>
        <taxon>Flavobacteriales</taxon>
        <taxon>Flavobacteriaceae</taxon>
        <taxon>Flavobacterium</taxon>
    </lineage>
</organism>
<dbReference type="CDD" id="cd08704">
    <property type="entry name" value="Met_tRNA_FMT_C"/>
    <property type="match status" value="1"/>
</dbReference>
<comment type="caution">
    <text evidence="11">The sequence shown here is derived from an EMBL/GenBank/DDBJ whole genome shotgun (WGS) entry which is preliminary data.</text>
</comment>
<dbReference type="PANTHER" id="PTHR11138:SF5">
    <property type="entry name" value="METHIONYL-TRNA FORMYLTRANSFERASE, MITOCHONDRIAL"/>
    <property type="match status" value="1"/>
</dbReference>
<comment type="similarity">
    <text evidence="2 8">Belongs to the Fmt family.</text>
</comment>
<dbReference type="GO" id="GO:0004479">
    <property type="term" value="F:methionyl-tRNA formyltransferase activity"/>
    <property type="evidence" value="ECO:0007669"/>
    <property type="project" value="UniProtKB-UniRule"/>
</dbReference>
<dbReference type="InterPro" id="IPR037022">
    <property type="entry name" value="Formyl_trans_C_sf"/>
</dbReference>
<evidence type="ECO:0000256" key="3">
    <source>
        <dbReference type="ARBA" id="ARBA00012261"/>
    </source>
</evidence>
<dbReference type="EMBL" id="NOXX01000167">
    <property type="protein sequence ID" value="OYQ46352.1"/>
    <property type="molecule type" value="Genomic_DNA"/>
</dbReference>
<dbReference type="InterPro" id="IPR036477">
    <property type="entry name" value="Formyl_transf_N_sf"/>
</dbReference>
<evidence type="ECO:0000256" key="6">
    <source>
        <dbReference type="ARBA" id="ARBA00022917"/>
    </source>
</evidence>
<dbReference type="Pfam" id="PF02911">
    <property type="entry name" value="Formyl_trans_C"/>
    <property type="match status" value="1"/>
</dbReference>
<protein>
    <recommendedName>
        <fullName evidence="4 8">Methionyl-tRNA formyltransferase</fullName>
        <ecNumber evidence="3 8">2.1.2.9</ecNumber>
    </recommendedName>
</protein>
<comment type="function">
    <text evidence="1 8">Attaches a formyl group to the free amino group of methionyl-tRNA(fMet). The formyl group appears to play a dual role in the initiator identity of N-formylmethionyl-tRNA by promoting its recognition by IF2 and preventing the misappropriation of this tRNA by the elongation apparatus.</text>
</comment>
<dbReference type="SUPFAM" id="SSF53328">
    <property type="entry name" value="Formyltransferase"/>
    <property type="match status" value="1"/>
</dbReference>
<keyword evidence="6 8" id="KW-0648">Protein biosynthesis</keyword>
<evidence type="ECO:0000256" key="2">
    <source>
        <dbReference type="ARBA" id="ARBA00010699"/>
    </source>
</evidence>
<dbReference type="GO" id="GO:0005829">
    <property type="term" value="C:cytosol"/>
    <property type="evidence" value="ECO:0007669"/>
    <property type="project" value="TreeGrafter"/>
</dbReference>
<dbReference type="InterPro" id="IPR011034">
    <property type="entry name" value="Formyl_transferase-like_C_sf"/>
</dbReference>
<dbReference type="InterPro" id="IPR044135">
    <property type="entry name" value="Met-tRNA-FMT_C"/>
</dbReference>
<comment type="catalytic activity">
    <reaction evidence="7 8">
        <text>L-methionyl-tRNA(fMet) + (6R)-10-formyltetrahydrofolate = N-formyl-L-methionyl-tRNA(fMet) + (6S)-5,6,7,8-tetrahydrofolate + H(+)</text>
        <dbReference type="Rhea" id="RHEA:24380"/>
        <dbReference type="Rhea" id="RHEA-COMP:9952"/>
        <dbReference type="Rhea" id="RHEA-COMP:9953"/>
        <dbReference type="ChEBI" id="CHEBI:15378"/>
        <dbReference type="ChEBI" id="CHEBI:57453"/>
        <dbReference type="ChEBI" id="CHEBI:78530"/>
        <dbReference type="ChEBI" id="CHEBI:78844"/>
        <dbReference type="ChEBI" id="CHEBI:195366"/>
        <dbReference type="EC" id="2.1.2.9"/>
    </reaction>
</comment>
<evidence type="ECO:0000259" key="10">
    <source>
        <dbReference type="Pfam" id="PF02911"/>
    </source>
</evidence>
<feature type="domain" description="Formyl transferase C-terminal" evidence="10">
    <location>
        <begin position="206"/>
        <end position="306"/>
    </location>
</feature>
<dbReference type="Gene3D" id="3.10.25.10">
    <property type="entry name" value="Formyl transferase, C-terminal domain"/>
    <property type="match status" value="1"/>
</dbReference>
<dbReference type="InterPro" id="IPR002376">
    <property type="entry name" value="Formyl_transf_N"/>
</dbReference>
<dbReference type="InterPro" id="IPR041711">
    <property type="entry name" value="Met-tRNA-FMT_N"/>
</dbReference>
<gene>
    <name evidence="8" type="primary">fmt</name>
    <name evidence="11" type="ORF">CHX27_04710</name>
</gene>
<evidence type="ECO:0000256" key="7">
    <source>
        <dbReference type="ARBA" id="ARBA00048558"/>
    </source>
</evidence>
<dbReference type="AlphaFoldDB" id="A0A255ZY69"/>
<evidence type="ECO:0000313" key="12">
    <source>
        <dbReference type="Proteomes" id="UP000216035"/>
    </source>
</evidence>
<evidence type="ECO:0000256" key="8">
    <source>
        <dbReference type="HAMAP-Rule" id="MF_00182"/>
    </source>
</evidence>
<dbReference type="PANTHER" id="PTHR11138">
    <property type="entry name" value="METHIONYL-TRNA FORMYLTRANSFERASE"/>
    <property type="match status" value="1"/>
</dbReference>
<accession>A0A255ZY69</accession>
<dbReference type="Proteomes" id="UP000216035">
    <property type="component" value="Unassembled WGS sequence"/>
</dbReference>
<evidence type="ECO:0000256" key="1">
    <source>
        <dbReference type="ARBA" id="ARBA00002606"/>
    </source>
</evidence>
<dbReference type="InterPro" id="IPR005794">
    <property type="entry name" value="Fmt"/>
</dbReference>
<evidence type="ECO:0000313" key="11">
    <source>
        <dbReference type="EMBL" id="OYQ46352.1"/>
    </source>
</evidence>
<keyword evidence="12" id="KW-1185">Reference proteome</keyword>
<dbReference type="EC" id="2.1.2.9" evidence="3 8"/>
<evidence type="ECO:0000256" key="5">
    <source>
        <dbReference type="ARBA" id="ARBA00022679"/>
    </source>
</evidence>
<name>A0A255ZY69_9FLAO</name>
<dbReference type="Pfam" id="PF00551">
    <property type="entry name" value="Formyl_trans_N"/>
    <property type="match status" value="1"/>
</dbReference>
<dbReference type="SUPFAM" id="SSF50486">
    <property type="entry name" value="FMT C-terminal domain-like"/>
    <property type="match status" value="1"/>
</dbReference>
<dbReference type="InterPro" id="IPR005793">
    <property type="entry name" value="Formyl_trans_C"/>
</dbReference>
<sequence length="316" mass="34949">MMSLRVVFMGTPGFARGVLERLTTSTHQVVGVVTVADKPAGRGQKLSTSAVKDFAVEQNLPLLQPTNLKDEAFTEALRSWNADVFVVVAFRMLPKSVWSMPKCGTFNLHASLLPQYRGAAPINWAIINQETKTGVTTFFIDDKIDTGAMIMHRTTEISERETFESLHDKLLAIGRELVVETLDGIFQATIEPKIQLETETLREAPKLNKDNTKIDWNKDCTEVDALIRGLSPYPTAWTLFAEGETTSAAKIFLATPKPELNSIEVGKIEVIGKELLVGCGSGALKIEELQLAGKKRVRAIDFINGLNRQKTQEFTS</sequence>
<feature type="binding site" evidence="8">
    <location>
        <begin position="111"/>
        <end position="114"/>
    </location>
    <ligand>
        <name>(6S)-5,6,7,8-tetrahydrofolate</name>
        <dbReference type="ChEBI" id="CHEBI:57453"/>
    </ligand>
</feature>
<dbReference type="Gene3D" id="3.40.50.170">
    <property type="entry name" value="Formyl transferase, N-terminal domain"/>
    <property type="match status" value="1"/>
</dbReference>
<evidence type="ECO:0000256" key="4">
    <source>
        <dbReference type="ARBA" id="ARBA00016014"/>
    </source>
</evidence>
<reference evidence="11 12" key="1">
    <citation type="submission" date="2017-07" db="EMBL/GenBank/DDBJ databases">
        <title>Flavobacterium cyanobacteriorum sp. nov., isolated from cyanobacterial aggregates in a eutrophic lake.</title>
        <authorList>
            <person name="Cai H."/>
        </authorList>
    </citation>
    <scope>NUCLEOTIDE SEQUENCE [LARGE SCALE GENOMIC DNA]</scope>
    <source>
        <strain evidence="11 12">TH167</strain>
    </source>
</reference>
<dbReference type="NCBIfam" id="TIGR00460">
    <property type="entry name" value="fmt"/>
    <property type="match status" value="1"/>
</dbReference>
<evidence type="ECO:0000259" key="9">
    <source>
        <dbReference type="Pfam" id="PF00551"/>
    </source>
</evidence>
<dbReference type="CDD" id="cd08646">
    <property type="entry name" value="FMT_core_Met-tRNA-FMT_N"/>
    <property type="match status" value="1"/>
</dbReference>
<proteinExistence type="inferred from homology"/>